<dbReference type="NCBIfam" id="NF002769">
    <property type="entry name" value="PRK02853.1"/>
    <property type="match status" value="1"/>
</dbReference>
<protein>
    <submittedName>
        <fullName evidence="1">UPF0262 family protein</fullName>
    </submittedName>
</protein>
<name>A0A937HN63_9PROT</name>
<evidence type="ECO:0000313" key="2">
    <source>
        <dbReference type="Proteomes" id="UP000785783"/>
    </source>
</evidence>
<dbReference type="AlphaFoldDB" id="A0A937HN63"/>
<sequence length="162" mass="18354">MSADGEQKGARIVHLSLDDPALAARNPDLEHERRVAIFDILESNHFELVDGPPGPYRLQLSLADRGIVFAVSNREDASLARIELSMTPFRRNVRDYFMICESYFEAMRSATPERVETIDQARRALHNESAELLKTRLAGKVVLDDDTARRLFTLISVLQMRG</sequence>
<evidence type="ECO:0000313" key="1">
    <source>
        <dbReference type="EMBL" id="MBL6761766.1"/>
    </source>
</evidence>
<reference evidence="1" key="1">
    <citation type="submission" date="2020-10" db="EMBL/GenBank/DDBJ databases">
        <title>Microbiome of the Black Sea water column analyzed by genome centric metagenomics.</title>
        <authorList>
            <person name="Cabello-Yeves P.J."/>
            <person name="Callieri C."/>
            <person name="Picazo A."/>
            <person name="Mehrshad M."/>
            <person name="Haro-Moreno J.M."/>
            <person name="Roda-Garcia J."/>
            <person name="Dzembekova N."/>
            <person name="Slabakova V."/>
            <person name="Slabakova N."/>
            <person name="Moncheva S."/>
            <person name="Rodriguez-Valera F."/>
        </authorList>
    </citation>
    <scope>NUCLEOTIDE SEQUENCE</scope>
    <source>
        <strain evidence="1">BS307-5m-G5</strain>
    </source>
</reference>
<dbReference type="Pfam" id="PF06793">
    <property type="entry name" value="UPF0262"/>
    <property type="match status" value="1"/>
</dbReference>
<accession>A0A937HN63</accession>
<gene>
    <name evidence="1" type="ORF">ISQ19_03615</name>
</gene>
<comment type="caution">
    <text evidence="1">The sequence shown here is derived from an EMBL/GenBank/DDBJ whole genome shotgun (WGS) entry which is preliminary data.</text>
</comment>
<dbReference type="EMBL" id="JADHOK010000034">
    <property type="protein sequence ID" value="MBL6761766.1"/>
    <property type="molecule type" value="Genomic_DNA"/>
</dbReference>
<proteinExistence type="predicted"/>
<organism evidence="1 2">
    <name type="scientific">PS1 clade bacterium</name>
    <dbReference type="NCBI Taxonomy" id="2175152"/>
    <lineage>
        <taxon>Bacteria</taxon>
        <taxon>Pseudomonadati</taxon>
        <taxon>Pseudomonadota</taxon>
        <taxon>Alphaproteobacteria</taxon>
        <taxon>PS1 clade</taxon>
    </lineage>
</organism>
<dbReference type="Proteomes" id="UP000785783">
    <property type="component" value="Unassembled WGS sequence"/>
</dbReference>
<dbReference type="InterPro" id="IPR008321">
    <property type="entry name" value="UCP032146"/>
</dbReference>